<sequence>MPKLVRLYIESVALGFLISAVFTGGLLWLDVAGLGHLVLGSGIGWIAAVMLVVFNGIVFSAVQFAFRIMGMAEPEDGPRGGRGVREPVAVPVTVPVAVPVQTRQPRR</sequence>
<keyword evidence="3" id="KW-1185">Reference proteome</keyword>
<keyword evidence="1" id="KW-1133">Transmembrane helix</keyword>
<organism evidence="2 3">
    <name type="scientific">Rhodobacter calidifons</name>
    <dbReference type="NCBI Taxonomy" id="2715277"/>
    <lineage>
        <taxon>Bacteria</taxon>
        <taxon>Pseudomonadati</taxon>
        <taxon>Pseudomonadota</taxon>
        <taxon>Alphaproteobacteria</taxon>
        <taxon>Rhodobacterales</taxon>
        <taxon>Rhodobacter group</taxon>
        <taxon>Rhodobacter</taxon>
    </lineage>
</organism>
<dbReference type="Proteomes" id="UP001515660">
    <property type="component" value="Unassembled WGS sequence"/>
</dbReference>
<accession>A0ABX0G1L3</accession>
<evidence type="ECO:0000256" key="1">
    <source>
        <dbReference type="SAM" id="Phobius"/>
    </source>
</evidence>
<gene>
    <name evidence="2" type="ORF">G8O29_00285</name>
</gene>
<feature type="transmembrane region" description="Helical" evidence="1">
    <location>
        <begin position="12"/>
        <end position="31"/>
    </location>
</feature>
<reference evidence="2 3" key="1">
    <citation type="journal article" date="2022" name="Microorganisms">
        <title>Genome Sequence and Characterization of a Xanthorhodopsin-Containing, Aerobic Anoxygenic Phototrophic Rhodobacter Species, Isolated from Mesophilic Conditions at Yellowstone National Park.</title>
        <authorList>
            <person name="Kyndt J.A."/>
            <person name="Robertson S."/>
            <person name="Shoffstall I.B."/>
            <person name="Ramaley R.F."/>
            <person name="Meyer T.E."/>
        </authorList>
    </citation>
    <scope>NUCLEOTIDE SEQUENCE [LARGE SCALE GENOMIC DNA]</scope>
    <source>
        <strain evidence="2 3">M37P</strain>
    </source>
</reference>
<feature type="transmembrane region" description="Helical" evidence="1">
    <location>
        <begin position="43"/>
        <end position="66"/>
    </location>
</feature>
<keyword evidence="1" id="KW-0472">Membrane</keyword>
<evidence type="ECO:0008006" key="4">
    <source>
        <dbReference type="Google" id="ProtNLM"/>
    </source>
</evidence>
<proteinExistence type="predicted"/>
<evidence type="ECO:0000313" key="3">
    <source>
        <dbReference type="Proteomes" id="UP001515660"/>
    </source>
</evidence>
<comment type="caution">
    <text evidence="2">The sequence shown here is derived from an EMBL/GenBank/DDBJ whole genome shotgun (WGS) entry which is preliminary data.</text>
</comment>
<evidence type="ECO:0000313" key="2">
    <source>
        <dbReference type="EMBL" id="NHB75175.1"/>
    </source>
</evidence>
<keyword evidence="1" id="KW-0812">Transmembrane</keyword>
<name>A0ABX0G1L3_9RHOB</name>
<dbReference type="EMBL" id="JAANHS010000001">
    <property type="protein sequence ID" value="NHB75175.1"/>
    <property type="molecule type" value="Genomic_DNA"/>
</dbReference>
<protein>
    <recommendedName>
        <fullName evidence="4">Solute:sodium symporter small subunit</fullName>
    </recommendedName>
</protein>
<dbReference type="RefSeq" id="WP_166401235.1">
    <property type="nucleotide sequence ID" value="NZ_JAANHS010000001.1"/>
</dbReference>